<evidence type="ECO:0008006" key="4">
    <source>
        <dbReference type="Google" id="ProtNLM"/>
    </source>
</evidence>
<keyword evidence="1" id="KW-0812">Transmembrane</keyword>
<protein>
    <recommendedName>
        <fullName evidence="4">Glycosyltransferase RgtA/B/C/D-like domain-containing protein</fullName>
    </recommendedName>
</protein>
<name>A0A0S2TFV0_9GAMM</name>
<evidence type="ECO:0000313" key="2">
    <source>
        <dbReference type="EMBL" id="ALP54031.1"/>
    </source>
</evidence>
<feature type="transmembrane region" description="Helical" evidence="1">
    <location>
        <begin position="407"/>
        <end position="423"/>
    </location>
</feature>
<feature type="transmembrane region" description="Helical" evidence="1">
    <location>
        <begin position="305"/>
        <end position="324"/>
    </location>
</feature>
<feature type="transmembrane region" description="Helical" evidence="1">
    <location>
        <begin position="376"/>
        <end position="395"/>
    </location>
</feature>
<feature type="transmembrane region" description="Helical" evidence="1">
    <location>
        <begin position="200"/>
        <end position="218"/>
    </location>
</feature>
<feature type="transmembrane region" description="Helical" evidence="1">
    <location>
        <begin position="150"/>
        <end position="169"/>
    </location>
</feature>
<gene>
    <name evidence="2" type="ORF">Tel_13320</name>
</gene>
<accession>A0A0S2TFV0</accession>
<dbReference type="Proteomes" id="UP000055136">
    <property type="component" value="Chromosome"/>
</dbReference>
<feature type="transmembrane region" description="Helical" evidence="1">
    <location>
        <begin position="230"/>
        <end position="251"/>
    </location>
</feature>
<keyword evidence="1" id="KW-0472">Membrane</keyword>
<feature type="transmembrane region" description="Helical" evidence="1">
    <location>
        <begin position="100"/>
        <end position="119"/>
    </location>
</feature>
<feature type="transmembrane region" description="Helical" evidence="1">
    <location>
        <begin position="7"/>
        <end position="25"/>
    </location>
</feature>
<sequence>MKPNHRELIVFAVTAAGLLLAYHWIFSAFFPAANNGIGHDYSYFLPNLLDGYYWYLNNGALSTPWFTAAFCGGVPAFPNPQNIYFSVPQWLSFAADPLSAVYITMLLFALTGFAGFYVLLRRCFQATPTTALLAAALFMFNGFFAHRLLIGHLGMHVFMLTPVIAYLLLDRADRQAGDILRTAMAGLLFAYVIYAGGTQLILPMIIAVMIIGLTQGLLHQGQARFWMRLAGGGALGMLLALAKLSAALAFLDNFQRSDYQLPGVESIWGLVRLSFETLFLHPADTTIRAFWSNAQWATSRHEFEYGITVVPLIMLVIAVPFLLGRVRGKARLSARQWLQLGALFLLLLMPLALNYYTPAWNAFLKDIPVIGSSSTLIRWFSIYIPVILLGAGLAFDKAAGLKRVRPYLAAGGILAVVVVNAMTERDYYATQPYNPAPITTAYEQARGQGHAPRIDKITAFRDQHGRILMPIFRNNSLVQGASQLFCYEPIFGYRLEKFPVQQMRPGPVSAVINDHFNLKNPACYVYDESNNCAPGDHFAVSQAQAAQAFSRYQAYPFQLPWWQRAANMISLVTLALIVLFLPAYAVMSFRNKRAANKPSGY</sequence>
<keyword evidence="1" id="KW-1133">Transmembrane helix</keyword>
<feature type="transmembrane region" description="Helical" evidence="1">
    <location>
        <begin position="565"/>
        <end position="587"/>
    </location>
</feature>
<organism evidence="2 3">
    <name type="scientific">Candidatus Tenderia electrophaga</name>
    <dbReference type="NCBI Taxonomy" id="1748243"/>
    <lineage>
        <taxon>Bacteria</taxon>
        <taxon>Pseudomonadati</taxon>
        <taxon>Pseudomonadota</taxon>
        <taxon>Gammaproteobacteria</taxon>
        <taxon>Candidatus Tenderiales</taxon>
        <taxon>Candidatus Tenderiaceae</taxon>
        <taxon>Candidatus Tenderia</taxon>
    </lineage>
</organism>
<proteinExistence type="predicted"/>
<keyword evidence="3" id="KW-1185">Reference proteome</keyword>
<dbReference type="STRING" id="1748243.Tel_13320"/>
<reference evidence="2" key="1">
    <citation type="submission" date="2015-10" db="EMBL/GenBank/DDBJ databases">
        <title>Description of Candidatus Tenderia electrophaga gen. nov, sp. nov., an Uncultivated Electroautotroph from a Biocathode Enrichment.</title>
        <authorList>
            <person name="Eddie B.J."/>
            <person name="Malanoski A.P."/>
            <person name="Wang Z."/>
            <person name="Hall R.J."/>
            <person name="Oh S.D."/>
            <person name="Heiner C."/>
            <person name="Lin B."/>
            <person name="Strycharz-Glaven S.M."/>
        </authorList>
    </citation>
    <scope>NUCLEOTIDE SEQUENCE [LARGE SCALE GENOMIC DNA]</scope>
    <source>
        <strain evidence="2">NRL1</strain>
    </source>
</reference>
<dbReference type="AlphaFoldDB" id="A0A0S2TFV0"/>
<dbReference type="EMBL" id="CP013099">
    <property type="protein sequence ID" value="ALP54031.1"/>
    <property type="molecule type" value="Genomic_DNA"/>
</dbReference>
<evidence type="ECO:0000313" key="3">
    <source>
        <dbReference type="Proteomes" id="UP000055136"/>
    </source>
</evidence>
<dbReference type="KEGG" id="tee:Tel_13320"/>
<evidence type="ECO:0000256" key="1">
    <source>
        <dbReference type="SAM" id="Phobius"/>
    </source>
</evidence>
<feature type="transmembrane region" description="Helical" evidence="1">
    <location>
        <begin position="336"/>
        <end position="356"/>
    </location>
</feature>